<evidence type="ECO:0000256" key="7">
    <source>
        <dbReference type="ARBA" id="ARBA00023235"/>
    </source>
</evidence>
<dbReference type="Gene3D" id="3.40.50.300">
    <property type="entry name" value="P-loop containing nucleotide triphosphate hydrolases"/>
    <property type="match status" value="2"/>
</dbReference>
<dbReference type="Pfam" id="PF13361">
    <property type="entry name" value="UvrD_C"/>
    <property type="match status" value="1"/>
</dbReference>
<evidence type="ECO:0000256" key="8">
    <source>
        <dbReference type="ARBA" id="ARBA00034617"/>
    </source>
</evidence>
<dbReference type="PANTHER" id="PTHR11070">
    <property type="entry name" value="UVRD / RECB / PCRA DNA HELICASE FAMILY MEMBER"/>
    <property type="match status" value="1"/>
</dbReference>
<protein>
    <recommendedName>
        <fullName evidence="9">DNA 3'-5' helicase</fullName>
        <ecNumber evidence="9">5.6.2.4</ecNumber>
    </recommendedName>
    <alternativeName>
        <fullName evidence="10">DNA 3'-5' helicase II</fullName>
    </alternativeName>
</protein>
<dbReference type="Gene3D" id="1.10.10.160">
    <property type="match status" value="1"/>
</dbReference>
<dbReference type="InterPro" id="IPR027417">
    <property type="entry name" value="P-loop_NTPase"/>
</dbReference>
<dbReference type="EMBL" id="JAVKVN010000003">
    <property type="protein sequence ID" value="MDR7945193.1"/>
    <property type="molecule type" value="Genomic_DNA"/>
</dbReference>
<evidence type="ECO:0000259" key="14">
    <source>
        <dbReference type="PROSITE" id="PS51217"/>
    </source>
</evidence>
<evidence type="ECO:0000256" key="1">
    <source>
        <dbReference type="ARBA" id="ARBA00009922"/>
    </source>
</evidence>
<dbReference type="PROSITE" id="PS51198">
    <property type="entry name" value="UVRD_HELICASE_ATP_BIND"/>
    <property type="match status" value="1"/>
</dbReference>
<evidence type="ECO:0000256" key="6">
    <source>
        <dbReference type="ARBA" id="ARBA00023125"/>
    </source>
</evidence>
<organism evidence="15 16">
    <name type="scientific">Achromobacter aegrifaciens</name>
    <dbReference type="NCBI Taxonomy" id="1287736"/>
    <lineage>
        <taxon>Bacteria</taxon>
        <taxon>Pseudomonadati</taxon>
        <taxon>Pseudomonadota</taxon>
        <taxon>Betaproteobacteria</taxon>
        <taxon>Burkholderiales</taxon>
        <taxon>Alcaligenaceae</taxon>
        <taxon>Achromobacter</taxon>
    </lineage>
</organism>
<evidence type="ECO:0000256" key="5">
    <source>
        <dbReference type="ARBA" id="ARBA00022840"/>
    </source>
</evidence>
<evidence type="ECO:0000256" key="3">
    <source>
        <dbReference type="ARBA" id="ARBA00022801"/>
    </source>
</evidence>
<dbReference type="RefSeq" id="WP_310532170.1">
    <property type="nucleotide sequence ID" value="NZ_JAVKVN010000003.1"/>
</dbReference>
<dbReference type="Proteomes" id="UP001264156">
    <property type="component" value="Unassembled WGS sequence"/>
</dbReference>
<evidence type="ECO:0000256" key="4">
    <source>
        <dbReference type="ARBA" id="ARBA00022806"/>
    </source>
</evidence>
<dbReference type="PROSITE" id="PS51217">
    <property type="entry name" value="UVRD_HELICASE_CTER"/>
    <property type="match status" value="1"/>
</dbReference>
<sequence length="587" mass="65257">MTSTAPPYLRAAEDLRGNEDQWRAYQSTGNCVILAGPGSGKTKTITVKIARMLTEDVHRPRRLACITYSNACVGELRSRLNKLGADDGDRLLLSTVHSFCLTELVSPYAALAGIDVPDPLIVASPAQARKYFADAYREQLGGNVPNWFRMACDKLRRTIPDKGSDEWRAWSARETAVVEAYEALLLQNGLIDFDGLILAGLQLVEKHEWVRCAIQAKYPVVVIDEYQDLGLPLHRIVLALLRMGTRIVAVGDPDQSIYGFTGAKPSLLRALARLPRIESIRLKMNYRCADRIIAASMALLPEPAEFRSHDGRAGEILIHRLERNIREQADYALGTLVPALLASNPSWTPGDIALLYRSLNEGTPIAQAADALDLRYFRLDNGSPIKRTRLTEWLTDAARWCAGGWQTGTVPLSLLLKAWRRLRRSIPRDSELLSARKRLIAALFSLRDGALPLHRWLSALRREVLDELLQQEPGLADEKDNLDELMRAAAEGGPLQAFTVEIFGNQGKSPDQINLMTLHSSKGLEFQAVIMVGLENGVFPSSYDKTDEQLAEAARLFYVGVTRAKTQIHLTYDEDESPLITSIREAG</sequence>
<comment type="similarity">
    <text evidence="1">Belongs to the helicase family. UvrD subfamily.</text>
</comment>
<keyword evidence="5 12" id="KW-0067">ATP-binding</keyword>
<keyword evidence="3 12" id="KW-0378">Hydrolase</keyword>
<proteinExistence type="inferred from homology"/>
<keyword evidence="2 12" id="KW-0547">Nucleotide-binding</keyword>
<gene>
    <name evidence="15" type="ORF">RIU57_08790</name>
</gene>
<evidence type="ECO:0000256" key="12">
    <source>
        <dbReference type="PROSITE-ProRule" id="PRU00560"/>
    </source>
</evidence>
<evidence type="ECO:0000256" key="10">
    <source>
        <dbReference type="ARBA" id="ARBA00034923"/>
    </source>
</evidence>
<dbReference type="Pfam" id="PF00580">
    <property type="entry name" value="UvrD-helicase"/>
    <property type="match status" value="1"/>
</dbReference>
<dbReference type="InterPro" id="IPR014017">
    <property type="entry name" value="DNA_helicase_UvrD-like_C"/>
</dbReference>
<dbReference type="InterPro" id="IPR013986">
    <property type="entry name" value="DExx_box_DNA_helicase_dom_sf"/>
</dbReference>
<feature type="domain" description="UvrD-like helicase C-terminal" evidence="14">
    <location>
        <begin position="283"/>
        <end position="523"/>
    </location>
</feature>
<dbReference type="SUPFAM" id="SSF52540">
    <property type="entry name" value="P-loop containing nucleoside triphosphate hydrolases"/>
    <property type="match status" value="1"/>
</dbReference>
<dbReference type="GO" id="GO:0004386">
    <property type="term" value="F:helicase activity"/>
    <property type="evidence" value="ECO:0007669"/>
    <property type="project" value="UniProtKB-KW"/>
</dbReference>
<comment type="caution">
    <text evidence="15">The sequence shown here is derived from an EMBL/GenBank/DDBJ whole genome shotgun (WGS) entry which is preliminary data.</text>
</comment>
<evidence type="ECO:0000259" key="13">
    <source>
        <dbReference type="PROSITE" id="PS51198"/>
    </source>
</evidence>
<dbReference type="InterPro" id="IPR000212">
    <property type="entry name" value="DNA_helicase_UvrD/REP"/>
</dbReference>
<name>A0ABU2DAR7_ACHAE</name>
<comment type="catalytic activity">
    <reaction evidence="11">
        <text>ATP + H2O = ADP + phosphate + H(+)</text>
        <dbReference type="Rhea" id="RHEA:13065"/>
        <dbReference type="ChEBI" id="CHEBI:15377"/>
        <dbReference type="ChEBI" id="CHEBI:15378"/>
        <dbReference type="ChEBI" id="CHEBI:30616"/>
        <dbReference type="ChEBI" id="CHEBI:43474"/>
        <dbReference type="ChEBI" id="CHEBI:456216"/>
        <dbReference type="EC" id="5.6.2.4"/>
    </reaction>
</comment>
<dbReference type="Gene3D" id="1.10.486.10">
    <property type="entry name" value="PCRA, domain 4"/>
    <property type="match status" value="1"/>
</dbReference>
<dbReference type="PANTHER" id="PTHR11070:SF2">
    <property type="entry name" value="ATP-DEPENDENT DNA HELICASE SRS2"/>
    <property type="match status" value="1"/>
</dbReference>
<dbReference type="GO" id="GO:0016787">
    <property type="term" value="F:hydrolase activity"/>
    <property type="evidence" value="ECO:0007669"/>
    <property type="project" value="UniProtKB-KW"/>
</dbReference>
<evidence type="ECO:0000256" key="11">
    <source>
        <dbReference type="ARBA" id="ARBA00048988"/>
    </source>
</evidence>
<evidence type="ECO:0000313" key="15">
    <source>
        <dbReference type="EMBL" id="MDR7945193.1"/>
    </source>
</evidence>
<dbReference type="InterPro" id="IPR014016">
    <property type="entry name" value="UvrD-like_ATP-bd"/>
</dbReference>
<keyword evidence="6" id="KW-0238">DNA-binding</keyword>
<reference evidence="16" key="1">
    <citation type="submission" date="2023-07" db="EMBL/GenBank/DDBJ databases">
        <title>Glyphosate-induced phosphonatase operons in soil bacteria of genus Achromobacter.</title>
        <authorList>
            <person name="Epiktetov D.O."/>
            <person name="Sviridov A.V."/>
            <person name="Tarlachkov S.V."/>
            <person name="Shushkova T.V."/>
            <person name="Toropygin I.Y."/>
            <person name="Leontievsky A."/>
        </authorList>
    </citation>
    <scope>NUCLEOTIDE SEQUENCE [LARGE SCALE GENOMIC DNA]</scope>
    <source>
        <strain evidence="16">Kg 16</strain>
    </source>
</reference>
<dbReference type="EC" id="5.6.2.4" evidence="9"/>
<evidence type="ECO:0000256" key="2">
    <source>
        <dbReference type="ARBA" id="ARBA00022741"/>
    </source>
</evidence>
<evidence type="ECO:0000313" key="16">
    <source>
        <dbReference type="Proteomes" id="UP001264156"/>
    </source>
</evidence>
<feature type="binding site" evidence="12">
    <location>
        <begin position="35"/>
        <end position="42"/>
    </location>
    <ligand>
        <name>ATP</name>
        <dbReference type="ChEBI" id="CHEBI:30616"/>
    </ligand>
</feature>
<keyword evidence="7" id="KW-0413">Isomerase</keyword>
<accession>A0ABU2DAR7</accession>
<comment type="catalytic activity">
    <reaction evidence="8">
        <text>Couples ATP hydrolysis with the unwinding of duplex DNA by translocating in the 3'-5' direction.</text>
        <dbReference type="EC" id="5.6.2.4"/>
    </reaction>
</comment>
<evidence type="ECO:0000256" key="9">
    <source>
        <dbReference type="ARBA" id="ARBA00034808"/>
    </source>
</evidence>
<feature type="domain" description="UvrD-like helicase ATP-binding" evidence="13">
    <location>
        <begin position="14"/>
        <end position="289"/>
    </location>
</feature>
<dbReference type="CDD" id="cd17932">
    <property type="entry name" value="DEXQc_UvrD"/>
    <property type="match status" value="1"/>
</dbReference>
<keyword evidence="4 12" id="KW-0347">Helicase</keyword>
<keyword evidence="16" id="KW-1185">Reference proteome</keyword>